<evidence type="ECO:0000256" key="1">
    <source>
        <dbReference type="ARBA" id="ARBA00022833"/>
    </source>
</evidence>
<dbReference type="InterPro" id="IPR003737">
    <property type="entry name" value="GlcNAc_PI_deacetylase-related"/>
</dbReference>
<dbReference type="PANTHER" id="PTHR12993:SF30">
    <property type="entry name" value="N-ACETYL-ALPHA-D-GLUCOSAMINYL L-MALATE DEACETYLASE 1"/>
    <property type="match status" value="1"/>
</dbReference>
<keyword evidence="3" id="KW-1185">Reference proteome</keyword>
<dbReference type="Pfam" id="PF02585">
    <property type="entry name" value="PIG-L"/>
    <property type="match status" value="1"/>
</dbReference>
<proteinExistence type="predicted"/>
<protein>
    <submittedName>
        <fullName evidence="2">PIG-L family deacetylase</fullName>
    </submittedName>
</protein>
<dbReference type="Proteomes" id="UP000772196">
    <property type="component" value="Unassembled WGS sequence"/>
</dbReference>
<gene>
    <name evidence="2" type="ORF">HFV08_23530</name>
</gene>
<dbReference type="EMBL" id="JAAWWP010000016">
    <property type="protein sequence ID" value="NKI44162.1"/>
    <property type="molecule type" value="Genomic_DNA"/>
</dbReference>
<organism evidence="2 3">
    <name type="scientific">Streptomyces physcomitrii</name>
    <dbReference type="NCBI Taxonomy" id="2724184"/>
    <lineage>
        <taxon>Bacteria</taxon>
        <taxon>Bacillati</taxon>
        <taxon>Actinomycetota</taxon>
        <taxon>Actinomycetes</taxon>
        <taxon>Kitasatosporales</taxon>
        <taxon>Streptomycetaceae</taxon>
        <taxon>Streptomyces</taxon>
    </lineage>
</organism>
<reference evidence="2 3" key="1">
    <citation type="submission" date="2020-04" db="EMBL/GenBank/DDBJ databases">
        <title>Phylogenetic Diversity and Antibacterial Activity against Ralstonia solanacearum of Endophytic Actinomycete Isolated from Moss.</title>
        <authorList>
            <person name="Zhuang X."/>
        </authorList>
    </citation>
    <scope>NUCLEOTIDE SEQUENCE [LARGE SCALE GENOMIC DNA]</scope>
    <source>
        <strain evidence="2 3">LD120</strain>
    </source>
</reference>
<dbReference type="Gene3D" id="3.40.50.10320">
    <property type="entry name" value="LmbE-like"/>
    <property type="match status" value="1"/>
</dbReference>
<dbReference type="InterPro" id="IPR024078">
    <property type="entry name" value="LmbE-like_dom_sf"/>
</dbReference>
<name>A0ABX1H737_9ACTN</name>
<comment type="caution">
    <text evidence="2">The sequence shown here is derived from an EMBL/GenBank/DDBJ whole genome shotgun (WGS) entry which is preliminary data.</text>
</comment>
<dbReference type="SUPFAM" id="SSF102588">
    <property type="entry name" value="LmbE-like"/>
    <property type="match status" value="1"/>
</dbReference>
<keyword evidence="1" id="KW-0862">Zinc</keyword>
<dbReference type="PANTHER" id="PTHR12993">
    <property type="entry name" value="N-ACETYLGLUCOSAMINYL-PHOSPHATIDYLINOSITOL DE-N-ACETYLASE-RELATED"/>
    <property type="match status" value="1"/>
</dbReference>
<sequence>MNPVLVVAAHPDDAELAVGGTVAQLCDRGSEVTVAFATVSEHDPALRPQRRAAAERAAEILGHRLHWLAEGRYDQVEDIPEYRLVGLIDTLVEKTRPAAVLTHWEGDSHRDHVRLADAVVSSSRRWPDTGLVQFGPNEFRTVRHSEFTPNLYVPVVDQLDRKKRALRCYSYAGQGFRGLDEDAVELLARHHGLAVGAPAAEALLVRRARTDRPFPLLG</sequence>
<dbReference type="RefSeq" id="WP_168542157.1">
    <property type="nucleotide sequence ID" value="NZ_JAAWWP010000016.1"/>
</dbReference>
<evidence type="ECO:0000313" key="2">
    <source>
        <dbReference type="EMBL" id="NKI44162.1"/>
    </source>
</evidence>
<evidence type="ECO:0000313" key="3">
    <source>
        <dbReference type="Proteomes" id="UP000772196"/>
    </source>
</evidence>
<accession>A0ABX1H737</accession>